<feature type="domain" description="Glycosyl transferase family 1" evidence="1">
    <location>
        <begin position="52"/>
        <end position="204"/>
    </location>
</feature>
<dbReference type="Gene3D" id="3.40.50.2000">
    <property type="entry name" value="Glycogen Phosphorylase B"/>
    <property type="match status" value="2"/>
</dbReference>
<dbReference type="EMBL" id="BAAAZU010000003">
    <property type="protein sequence ID" value="GAA3915947.1"/>
    <property type="molecule type" value="Genomic_DNA"/>
</dbReference>
<dbReference type="CDD" id="cd03801">
    <property type="entry name" value="GT4_PimA-like"/>
    <property type="match status" value="1"/>
</dbReference>
<accession>A0ABP7MAL1</accession>
<evidence type="ECO:0000313" key="3">
    <source>
        <dbReference type="Proteomes" id="UP001501727"/>
    </source>
</evidence>
<dbReference type="Pfam" id="PF00534">
    <property type="entry name" value="Glycos_transf_1"/>
    <property type="match status" value="1"/>
</dbReference>
<evidence type="ECO:0000313" key="2">
    <source>
        <dbReference type="EMBL" id="GAA3915947.1"/>
    </source>
</evidence>
<dbReference type="PANTHER" id="PTHR12526">
    <property type="entry name" value="GLYCOSYLTRANSFERASE"/>
    <property type="match status" value="1"/>
</dbReference>
<protein>
    <recommendedName>
        <fullName evidence="1">Glycosyl transferase family 1 domain-containing protein</fullName>
    </recommendedName>
</protein>
<dbReference type="SUPFAM" id="SSF53756">
    <property type="entry name" value="UDP-Glycosyltransferase/glycogen phosphorylase"/>
    <property type="match status" value="1"/>
</dbReference>
<proteinExistence type="predicted"/>
<dbReference type="InterPro" id="IPR001296">
    <property type="entry name" value="Glyco_trans_1"/>
</dbReference>
<evidence type="ECO:0000259" key="1">
    <source>
        <dbReference type="Pfam" id="PF00534"/>
    </source>
</evidence>
<reference evidence="3" key="1">
    <citation type="journal article" date="2019" name="Int. J. Syst. Evol. Microbiol.">
        <title>The Global Catalogue of Microorganisms (GCM) 10K type strain sequencing project: providing services to taxonomists for standard genome sequencing and annotation.</title>
        <authorList>
            <consortium name="The Broad Institute Genomics Platform"/>
            <consortium name="The Broad Institute Genome Sequencing Center for Infectious Disease"/>
            <person name="Wu L."/>
            <person name="Ma J."/>
        </authorList>
    </citation>
    <scope>NUCLEOTIDE SEQUENCE [LARGE SCALE GENOMIC DNA]</scope>
    <source>
        <strain evidence="3">JCM 16916</strain>
    </source>
</reference>
<dbReference type="PANTHER" id="PTHR12526:SF638">
    <property type="entry name" value="SPORE COAT PROTEIN SA"/>
    <property type="match status" value="1"/>
</dbReference>
<dbReference type="Proteomes" id="UP001501727">
    <property type="component" value="Unassembled WGS sequence"/>
</dbReference>
<gene>
    <name evidence="2" type="ORF">GCM10022229_06370</name>
</gene>
<comment type="caution">
    <text evidence="2">The sequence shown here is derived from an EMBL/GenBank/DDBJ whole genome shotgun (WGS) entry which is preliminary data.</text>
</comment>
<sequence>MLDRQCNAINLIAPAMAVELRAAGFSGTKFAAIPNGVQIHDTRPSSPPHPCRFITVGRVSRQKGLDILIDAMALIPDQLQPGLVRIVGDGPERPALQAQAERLGVAHALQWLGELGHGSVLATLGQSMVFLLPSRYEGMSNAGLEAMERGLAMLMSRCGGLDAHIRADMGWVVSPEDPDSLATALSEAITSPPPVLSSMGERNRAYALQHFDLEVVAARYLDLFTSLHRQESVKFAHDQHHRSRLP</sequence>
<keyword evidence="3" id="KW-1185">Reference proteome</keyword>
<name>A0ABP7MAL1_9GAMM</name>
<organism evidence="2 3">
    <name type="scientific">Luteimonas lutimaris</name>
    <dbReference type="NCBI Taxonomy" id="698645"/>
    <lineage>
        <taxon>Bacteria</taxon>
        <taxon>Pseudomonadati</taxon>
        <taxon>Pseudomonadota</taxon>
        <taxon>Gammaproteobacteria</taxon>
        <taxon>Lysobacterales</taxon>
        <taxon>Lysobacteraceae</taxon>
        <taxon>Luteimonas</taxon>
    </lineage>
</organism>